<keyword evidence="1" id="KW-0732">Signal</keyword>
<accession>L7IQ23</accession>
<sequence length="63" mass="6416">MQFNIKTILLTLGMVSAAMAVCRTKGPGSEIGPSDKCPGANPFACAGTSNDIFGVCCSKSNCT</sequence>
<reference evidence="2" key="1">
    <citation type="journal article" date="2012" name="PLoS Genet.">
        <title>Comparative analysis of the genomes of two field isolates of the rice blast fungus Magnaporthe oryzae.</title>
        <authorList>
            <person name="Xue M."/>
            <person name="Yang J."/>
            <person name="Li Z."/>
            <person name="Hu S."/>
            <person name="Yao N."/>
            <person name="Dean R.A."/>
            <person name="Zhao W."/>
            <person name="Shen M."/>
            <person name="Zhang H."/>
            <person name="Li C."/>
            <person name="Liu L."/>
            <person name="Cao L."/>
            <person name="Xu X."/>
            <person name="Xing Y."/>
            <person name="Hsiang T."/>
            <person name="Zhang Z."/>
            <person name="Xu J.R."/>
            <person name="Peng Y.L."/>
        </authorList>
    </citation>
    <scope>NUCLEOTIDE SEQUENCE [LARGE SCALE GENOMIC DNA]</scope>
    <source>
        <strain evidence="2">P131</strain>
    </source>
</reference>
<gene>
    <name evidence="2" type="ORF">OOW_P131scaffold01754g4</name>
</gene>
<dbReference type="AlphaFoldDB" id="L7IQ23"/>
<dbReference type="EMBL" id="JH794443">
    <property type="protein sequence ID" value="ELQ57983.1"/>
    <property type="molecule type" value="Genomic_DNA"/>
</dbReference>
<evidence type="ECO:0000313" key="2">
    <source>
        <dbReference type="EMBL" id="ELQ57983.1"/>
    </source>
</evidence>
<feature type="chain" id="PRO_5003977274" evidence="1">
    <location>
        <begin position="21"/>
        <end position="63"/>
    </location>
</feature>
<feature type="signal peptide" evidence="1">
    <location>
        <begin position="1"/>
        <end position="20"/>
    </location>
</feature>
<evidence type="ECO:0000256" key="1">
    <source>
        <dbReference type="SAM" id="SignalP"/>
    </source>
</evidence>
<organism>
    <name type="scientific">Pyricularia oryzae (strain P131)</name>
    <name type="common">Rice blast fungus</name>
    <name type="synonym">Magnaporthe oryzae</name>
    <dbReference type="NCBI Taxonomy" id="1143193"/>
    <lineage>
        <taxon>Eukaryota</taxon>
        <taxon>Fungi</taxon>
        <taxon>Dikarya</taxon>
        <taxon>Ascomycota</taxon>
        <taxon>Pezizomycotina</taxon>
        <taxon>Sordariomycetes</taxon>
        <taxon>Sordariomycetidae</taxon>
        <taxon>Magnaporthales</taxon>
        <taxon>Pyriculariaceae</taxon>
        <taxon>Pyricularia</taxon>
    </lineage>
</organism>
<name>L7IQ23_PYRO1</name>
<protein>
    <submittedName>
        <fullName evidence="2">Uncharacterized protein</fullName>
    </submittedName>
</protein>
<proteinExistence type="predicted"/>